<dbReference type="EMBL" id="CDHN01000001">
    <property type="protein sequence ID" value="CEJ80286.1"/>
    <property type="molecule type" value="Genomic_DNA"/>
</dbReference>
<evidence type="ECO:0000256" key="14">
    <source>
        <dbReference type="ARBA" id="ARBA00048372"/>
    </source>
</evidence>
<dbReference type="PANTHER" id="PTHR23342">
    <property type="entry name" value="N-ACETYLGLUTAMATE SYNTHASE"/>
    <property type="match status" value="1"/>
</dbReference>
<dbReference type="AlphaFoldDB" id="A0A0A1SQI8"/>
<comment type="function">
    <text evidence="1 15">N-acetylglutamate synthase involved in arginine biosynthesis.</text>
</comment>
<evidence type="ECO:0000256" key="4">
    <source>
        <dbReference type="ARBA" id="ARBA00008694"/>
    </source>
</evidence>
<evidence type="ECO:0000256" key="6">
    <source>
        <dbReference type="ARBA" id="ARBA00018802"/>
    </source>
</evidence>
<feature type="compositionally biased region" description="Basic and acidic residues" evidence="16">
    <location>
        <begin position="25"/>
        <end position="34"/>
    </location>
</feature>
<feature type="domain" description="N-acetyltransferase" evidence="17">
    <location>
        <begin position="455"/>
        <end position="623"/>
    </location>
</feature>
<keyword evidence="8 15" id="KW-0808">Transferase</keyword>
<comment type="pathway">
    <text evidence="3 15">Amino-acid biosynthesis; L-arginine biosynthesis; N(2)-acetyl-L-ornithine from L-glutamate: step 1/4.</text>
</comment>
<accession>A0A0A1SQI8</accession>
<dbReference type="GO" id="GO:0006526">
    <property type="term" value="P:L-arginine biosynthetic process"/>
    <property type="evidence" value="ECO:0007669"/>
    <property type="project" value="UniProtKB-UniPathway"/>
</dbReference>
<name>A0A0A1SQI8_9HYPO</name>
<evidence type="ECO:0000256" key="13">
    <source>
        <dbReference type="ARBA" id="ARBA00033251"/>
    </source>
</evidence>
<protein>
    <recommendedName>
        <fullName evidence="6 15">Amino-acid acetyltransferase, mitochondrial</fullName>
        <ecNumber evidence="5 15">2.3.1.1</ecNumber>
    </recommendedName>
    <alternativeName>
        <fullName evidence="12 15">Glutamate N-acetyltransferase</fullName>
    </alternativeName>
    <alternativeName>
        <fullName evidence="13 15">N-acetylglutamate synthase</fullName>
    </alternativeName>
</protein>
<evidence type="ECO:0000256" key="7">
    <source>
        <dbReference type="ARBA" id="ARBA00022605"/>
    </source>
</evidence>
<evidence type="ECO:0000313" key="19">
    <source>
        <dbReference type="Proteomes" id="UP000039046"/>
    </source>
</evidence>
<evidence type="ECO:0000256" key="8">
    <source>
        <dbReference type="ARBA" id="ARBA00022679"/>
    </source>
</evidence>
<feature type="compositionally biased region" description="Low complexity" evidence="16">
    <location>
        <begin position="36"/>
        <end position="45"/>
    </location>
</feature>
<dbReference type="OrthoDB" id="5585968at2759"/>
<comment type="subcellular location">
    <subcellularLocation>
        <location evidence="2 15">Mitochondrion</location>
    </subcellularLocation>
</comment>
<evidence type="ECO:0000256" key="10">
    <source>
        <dbReference type="ARBA" id="ARBA00023128"/>
    </source>
</evidence>
<comment type="similarity">
    <text evidence="4 15">Belongs to the acetyltransferase family.</text>
</comment>
<evidence type="ECO:0000256" key="5">
    <source>
        <dbReference type="ARBA" id="ARBA00012697"/>
    </source>
</evidence>
<dbReference type="PIRSF" id="PIRSF007892">
    <property type="entry name" value="NAGS_fungal"/>
    <property type="match status" value="1"/>
</dbReference>
<sequence length="633" mass="69178">MSWIHAAKRTTTLPSSTCAKCSARRLSDKARVPHEPLSTTSTSLAPSSKAVETVRLISSSSSVARLRKQALDRDVLVSVLEASATKRDAKGYLQKYTLNKNKGLSKKESNVPIEPEPSSGSAARGNVAVVLLREPQLLSDEVLDGVAHTFVQLRSLGLVSTIIVDCGTQCDRNIFDEQSMRLCQAIDSYSKPGAKVLDEMFFNSSESHSLTVDDRGLLVRALDQDLITIIPSLASPDSISATQPADAPSAIVALITYITGMQKSPVRTARNIEVPPTSIASVERIIVLDSIGATPMLGNSGVRHRFINLEQEFDGLIDQLKGKGGGMASTNHASNLSLAKQALSILPASASALITSPYAAANTHLQSAATAQKETESSWEFEDMVTTRKKQNPLLYNLLTDKPLFSSSLPFQRVANGQQHTSPSNSSAATLVKVGLALSIYPDPRKAPWTPSKPGSTPQRLTDSCVDLPRLIHLIQDSFDRKLDVDDYLNRVKDNLAGIIIAGEYEGGAILTWEKPDHLTHEEAYKQGRYVPYLDKFAVLKCRQGSGGVADIVFNAMVRDCFPYGVCWRSRKNNPVNKWYFERSIGTSKLSESNWAMFWTTPGLEMDGQKLKDYEAVCRSVQPSWADNKHVVD</sequence>
<dbReference type="HOGENOM" id="CLU_013088_0_0_1"/>
<dbReference type="GO" id="GO:0004042">
    <property type="term" value="F:L-glutamate N-acetyltransferase activity"/>
    <property type="evidence" value="ECO:0007669"/>
    <property type="project" value="InterPro"/>
</dbReference>
<dbReference type="GO" id="GO:0005759">
    <property type="term" value="C:mitochondrial matrix"/>
    <property type="evidence" value="ECO:0007669"/>
    <property type="project" value="TreeGrafter"/>
</dbReference>
<dbReference type="GO" id="GO:0006592">
    <property type="term" value="P:ornithine biosynthetic process"/>
    <property type="evidence" value="ECO:0007669"/>
    <property type="project" value="TreeGrafter"/>
</dbReference>
<dbReference type="PROSITE" id="PS51731">
    <property type="entry name" value="GNAT_NAGS"/>
    <property type="match status" value="1"/>
</dbReference>
<dbReference type="EC" id="2.3.1.1" evidence="5 15"/>
<dbReference type="InterPro" id="IPR006855">
    <property type="entry name" value="Vertebrate-like_GNAT_dom"/>
</dbReference>
<feature type="region of interest" description="Disordered" evidence="16">
    <location>
        <begin position="24"/>
        <end position="45"/>
    </location>
</feature>
<evidence type="ECO:0000256" key="9">
    <source>
        <dbReference type="ARBA" id="ARBA00022946"/>
    </source>
</evidence>
<evidence type="ECO:0000259" key="17">
    <source>
        <dbReference type="PROSITE" id="PS51731"/>
    </source>
</evidence>
<dbReference type="UniPathway" id="UPA00068">
    <property type="reaction ID" value="UER00106"/>
</dbReference>
<dbReference type="InterPro" id="IPR011190">
    <property type="entry name" value="GlcNAc_Synth_fun"/>
</dbReference>
<dbReference type="Pfam" id="PF04768">
    <property type="entry name" value="NAT"/>
    <property type="match status" value="1"/>
</dbReference>
<evidence type="ECO:0000256" key="2">
    <source>
        <dbReference type="ARBA" id="ARBA00004173"/>
    </source>
</evidence>
<evidence type="ECO:0000313" key="18">
    <source>
        <dbReference type="EMBL" id="CEJ80286.1"/>
    </source>
</evidence>
<reference evidence="18 19" key="1">
    <citation type="journal article" date="2015" name="Genome Announc.">
        <title>Draft Genome Sequence and Gene Annotation of the Entomopathogenic Fungus Verticillium hemipterigenum.</title>
        <authorList>
            <person name="Horn F."/>
            <person name="Habel A."/>
            <person name="Scharf D.H."/>
            <person name="Dworschak J."/>
            <person name="Brakhage A.A."/>
            <person name="Guthke R."/>
            <person name="Hertweck C."/>
            <person name="Linde J."/>
        </authorList>
    </citation>
    <scope>NUCLEOTIDE SEQUENCE [LARGE SCALE GENOMIC DNA]</scope>
</reference>
<comment type="catalytic activity">
    <reaction evidence="14 15">
        <text>L-glutamate + acetyl-CoA = N-acetyl-L-glutamate + CoA + H(+)</text>
        <dbReference type="Rhea" id="RHEA:24292"/>
        <dbReference type="ChEBI" id="CHEBI:15378"/>
        <dbReference type="ChEBI" id="CHEBI:29985"/>
        <dbReference type="ChEBI" id="CHEBI:44337"/>
        <dbReference type="ChEBI" id="CHEBI:57287"/>
        <dbReference type="ChEBI" id="CHEBI:57288"/>
        <dbReference type="EC" id="2.3.1.1"/>
    </reaction>
</comment>
<evidence type="ECO:0000256" key="16">
    <source>
        <dbReference type="SAM" id="MobiDB-lite"/>
    </source>
</evidence>
<proteinExistence type="inferred from homology"/>
<dbReference type="Gene3D" id="3.40.630.30">
    <property type="match status" value="1"/>
</dbReference>
<keyword evidence="9" id="KW-0809">Transit peptide</keyword>
<evidence type="ECO:0000256" key="15">
    <source>
        <dbReference type="PIRNR" id="PIRNR007892"/>
    </source>
</evidence>
<evidence type="ECO:0000256" key="11">
    <source>
        <dbReference type="ARBA" id="ARBA00023315"/>
    </source>
</evidence>
<evidence type="ECO:0000256" key="1">
    <source>
        <dbReference type="ARBA" id="ARBA00002294"/>
    </source>
</evidence>
<keyword evidence="10 15" id="KW-0496">Mitochondrion</keyword>
<dbReference type="Proteomes" id="UP000039046">
    <property type="component" value="Unassembled WGS sequence"/>
</dbReference>
<dbReference type="STRING" id="1531966.A0A0A1SQI8"/>
<gene>
    <name evidence="18" type="ORF">VHEMI00480</name>
</gene>
<keyword evidence="19" id="KW-1185">Reference proteome</keyword>
<evidence type="ECO:0000256" key="3">
    <source>
        <dbReference type="ARBA" id="ARBA00004925"/>
    </source>
</evidence>
<evidence type="ECO:0000256" key="12">
    <source>
        <dbReference type="ARBA" id="ARBA00030346"/>
    </source>
</evidence>
<keyword evidence="11 15" id="KW-0012">Acyltransferase</keyword>
<organism evidence="18 19">
    <name type="scientific">[Torrubiella] hemipterigena</name>
    <dbReference type="NCBI Taxonomy" id="1531966"/>
    <lineage>
        <taxon>Eukaryota</taxon>
        <taxon>Fungi</taxon>
        <taxon>Dikarya</taxon>
        <taxon>Ascomycota</taxon>
        <taxon>Pezizomycotina</taxon>
        <taxon>Sordariomycetes</taxon>
        <taxon>Hypocreomycetidae</taxon>
        <taxon>Hypocreales</taxon>
        <taxon>Clavicipitaceae</taxon>
        <taxon>Clavicipitaceae incertae sedis</taxon>
        <taxon>'Torrubiella' clade</taxon>
    </lineage>
</organism>
<dbReference type="PANTHER" id="PTHR23342:SF4">
    <property type="entry name" value="AMINO-ACID ACETYLTRANSFERASE, MITOCHONDRIAL"/>
    <property type="match status" value="1"/>
</dbReference>
<keyword evidence="7 15" id="KW-0028">Amino-acid biosynthesis</keyword>
<dbReference type="FunFam" id="3.40.630.30:FF:000049">
    <property type="entry name" value="Amino-acid acetyltransferase, mitochondrial"/>
    <property type="match status" value="1"/>
</dbReference>